<reference evidence="1 2" key="1">
    <citation type="journal article" date="2019" name="Sci. Rep.">
        <title>Orb-weaving spider Araneus ventricosus genome elucidates the spidroin gene catalogue.</title>
        <authorList>
            <person name="Kono N."/>
            <person name="Nakamura H."/>
            <person name="Ohtoshi R."/>
            <person name="Moran D.A.P."/>
            <person name="Shinohara A."/>
            <person name="Yoshida Y."/>
            <person name="Fujiwara M."/>
            <person name="Mori M."/>
            <person name="Tomita M."/>
            <person name="Arakawa K."/>
        </authorList>
    </citation>
    <scope>NUCLEOTIDE SEQUENCE [LARGE SCALE GENOMIC DNA]</scope>
</reference>
<evidence type="ECO:0000313" key="2">
    <source>
        <dbReference type="Proteomes" id="UP000499080"/>
    </source>
</evidence>
<evidence type="ECO:0000313" key="1">
    <source>
        <dbReference type="EMBL" id="GBM17835.1"/>
    </source>
</evidence>
<comment type="caution">
    <text evidence="1">The sequence shown here is derived from an EMBL/GenBank/DDBJ whole genome shotgun (WGS) entry which is preliminary data.</text>
</comment>
<keyword evidence="2" id="KW-1185">Reference proteome</keyword>
<organism evidence="1 2">
    <name type="scientific">Araneus ventricosus</name>
    <name type="common">Orbweaver spider</name>
    <name type="synonym">Epeira ventricosa</name>
    <dbReference type="NCBI Taxonomy" id="182803"/>
    <lineage>
        <taxon>Eukaryota</taxon>
        <taxon>Metazoa</taxon>
        <taxon>Ecdysozoa</taxon>
        <taxon>Arthropoda</taxon>
        <taxon>Chelicerata</taxon>
        <taxon>Arachnida</taxon>
        <taxon>Araneae</taxon>
        <taxon>Araneomorphae</taxon>
        <taxon>Entelegynae</taxon>
        <taxon>Araneoidea</taxon>
        <taxon>Araneidae</taxon>
        <taxon>Araneus</taxon>
    </lineage>
</organism>
<dbReference type="EMBL" id="BGPR01000395">
    <property type="protein sequence ID" value="GBM17835.1"/>
    <property type="molecule type" value="Genomic_DNA"/>
</dbReference>
<name>A0A4Y2DQE5_ARAVE</name>
<dbReference type="OrthoDB" id="6437118at2759"/>
<dbReference type="Proteomes" id="UP000499080">
    <property type="component" value="Unassembled WGS sequence"/>
</dbReference>
<gene>
    <name evidence="1" type="ORF">AVEN_260167_1</name>
</gene>
<protein>
    <submittedName>
        <fullName evidence="1">Uncharacterized protein</fullName>
    </submittedName>
</protein>
<proteinExistence type="predicted"/>
<accession>A0A4Y2DQE5</accession>
<sequence>MDRICCTDEERRCSNPAARATCSRRADAGYRTQPAVRKAWWKTLTFIQQFDKPESNVELSQQLSCP</sequence>
<dbReference type="AlphaFoldDB" id="A0A4Y2DQE5"/>